<feature type="non-terminal residue" evidence="1">
    <location>
        <position position="1"/>
    </location>
</feature>
<feature type="non-terminal residue" evidence="1">
    <location>
        <position position="43"/>
    </location>
</feature>
<sequence>NPLSVPNVTDYMPIELIKIVAPTGNVAIQPIDLVSLLLQPLGQ</sequence>
<organism evidence="1">
    <name type="scientific">marine sediment metagenome</name>
    <dbReference type="NCBI Taxonomy" id="412755"/>
    <lineage>
        <taxon>unclassified sequences</taxon>
        <taxon>metagenomes</taxon>
        <taxon>ecological metagenomes</taxon>
    </lineage>
</organism>
<dbReference type="EMBL" id="BARU01049523">
    <property type="protein sequence ID" value="GAH94048.1"/>
    <property type="molecule type" value="Genomic_DNA"/>
</dbReference>
<reference evidence="1" key="1">
    <citation type="journal article" date="2014" name="Front. Microbiol.">
        <title>High frequency of phylogenetically diverse reductive dehalogenase-homologous genes in deep subseafloor sedimentary metagenomes.</title>
        <authorList>
            <person name="Kawai M."/>
            <person name="Futagami T."/>
            <person name="Toyoda A."/>
            <person name="Takaki Y."/>
            <person name="Nishi S."/>
            <person name="Hori S."/>
            <person name="Arai W."/>
            <person name="Tsubouchi T."/>
            <person name="Morono Y."/>
            <person name="Uchiyama I."/>
            <person name="Ito T."/>
            <person name="Fujiyama A."/>
            <person name="Inagaki F."/>
            <person name="Takami H."/>
        </authorList>
    </citation>
    <scope>NUCLEOTIDE SEQUENCE</scope>
    <source>
        <strain evidence="1">Expedition CK06-06</strain>
    </source>
</reference>
<accession>X1LIU1</accession>
<evidence type="ECO:0000313" key="1">
    <source>
        <dbReference type="EMBL" id="GAH94048.1"/>
    </source>
</evidence>
<dbReference type="AlphaFoldDB" id="X1LIU1"/>
<proteinExistence type="predicted"/>
<comment type="caution">
    <text evidence="1">The sequence shown here is derived from an EMBL/GenBank/DDBJ whole genome shotgun (WGS) entry which is preliminary data.</text>
</comment>
<gene>
    <name evidence="1" type="ORF">S03H2_72845</name>
</gene>
<protein>
    <submittedName>
        <fullName evidence="1">Uncharacterized protein</fullName>
    </submittedName>
</protein>
<name>X1LIU1_9ZZZZ</name>